<gene>
    <name evidence="1" type="ORF">ACH5RR_028417</name>
</gene>
<dbReference type="EMBL" id="JBJUIK010000012">
    <property type="protein sequence ID" value="KAL3509016.1"/>
    <property type="molecule type" value="Genomic_DNA"/>
</dbReference>
<protein>
    <submittedName>
        <fullName evidence="1">Uncharacterized protein</fullName>
    </submittedName>
</protein>
<sequence length="247" mass="28740">MKKLKHLHIHSDHGCYFPKGNLLDYNSNLHKLDTFSRLYVSPWKRLEESLKRIPNIRQLEIKVSKFTTTMVSLDSLNQLESLESLKVSTGFEFEQEIEYCFPSTLKKLTLEHLSLPWSKISLIEELPNLEVLKLLGGSFQGRRWDMKGGGFPRLRVLWFKYLDLVEWIDTDCDGDCIPCLEKLVLVGSSDLKKVPSCLMSIPTLEMIKVWAREGDKKSRFLVSLVRRIEQEQQSNGNKNLKILIDLW</sequence>
<dbReference type="Proteomes" id="UP001630127">
    <property type="component" value="Unassembled WGS sequence"/>
</dbReference>
<dbReference type="SUPFAM" id="SSF52058">
    <property type="entry name" value="L domain-like"/>
    <property type="match status" value="1"/>
</dbReference>
<name>A0ABD2YNQ1_9GENT</name>
<accession>A0ABD2YNQ1</accession>
<evidence type="ECO:0000313" key="1">
    <source>
        <dbReference type="EMBL" id="KAL3509016.1"/>
    </source>
</evidence>
<reference evidence="1 2" key="1">
    <citation type="submission" date="2024-11" db="EMBL/GenBank/DDBJ databases">
        <title>A near-complete genome assembly of Cinchona calisaya.</title>
        <authorList>
            <person name="Lian D.C."/>
            <person name="Zhao X.W."/>
            <person name="Wei L."/>
        </authorList>
    </citation>
    <scope>NUCLEOTIDE SEQUENCE [LARGE SCALE GENOMIC DNA]</scope>
    <source>
        <tissue evidence="1">Nenye</tissue>
    </source>
</reference>
<comment type="caution">
    <text evidence="1">The sequence shown here is derived from an EMBL/GenBank/DDBJ whole genome shotgun (WGS) entry which is preliminary data.</text>
</comment>
<proteinExistence type="predicted"/>
<keyword evidence="2" id="KW-1185">Reference proteome</keyword>
<organism evidence="1 2">
    <name type="scientific">Cinchona calisaya</name>
    <dbReference type="NCBI Taxonomy" id="153742"/>
    <lineage>
        <taxon>Eukaryota</taxon>
        <taxon>Viridiplantae</taxon>
        <taxon>Streptophyta</taxon>
        <taxon>Embryophyta</taxon>
        <taxon>Tracheophyta</taxon>
        <taxon>Spermatophyta</taxon>
        <taxon>Magnoliopsida</taxon>
        <taxon>eudicotyledons</taxon>
        <taxon>Gunneridae</taxon>
        <taxon>Pentapetalae</taxon>
        <taxon>asterids</taxon>
        <taxon>lamiids</taxon>
        <taxon>Gentianales</taxon>
        <taxon>Rubiaceae</taxon>
        <taxon>Cinchonoideae</taxon>
        <taxon>Cinchoneae</taxon>
        <taxon>Cinchona</taxon>
    </lineage>
</organism>
<dbReference type="AlphaFoldDB" id="A0ABD2YNQ1"/>
<dbReference type="InterPro" id="IPR032675">
    <property type="entry name" value="LRR_dom_sf"/>
</dbReference>
<dbReference type="Gene3D" id="3.80.10.10">
    <property type="entry name" value="Ribonuclease Inhibitor"/>
    <property type="match status" value="1"/>
</dbReference>
<dbReference type="PANTHER" id="PTHR15140:SF37">
    <property type="entry name" value="UBIQUITIN-LIKE DOMAIN-CONTAINING PROTEIN"/>
    <property type="match status" value="1"/>
</dbReference>
<dbReference type="PANTHER" id="PTHR15140">
    <property type="entry name" value="TUBULIN-SPECIFIC CHAPERONE E"/>
    <property type="match status" value="1"/>
</dbReference>
<evidence type="ECO:0000313" key="2">
    <source>
        <dbReference type="Proteomes" id="UP001630127"/>
    </source>
</evidence>